<dbReference type="AlphaFoldDB" id="A0A3S5BQ23"/>
<dbReference type="EMBL" id="CAAALY010016609">
    <property type="protein sequence ID" value="VEL13040.1"/>
    <property type="molecule type" value="Genomic_DNA"/>
</dbReference>
<accession>A0A3S5BQ23</accession>
<protein>
    <submittedName>
        <fullName evidence="1">Uncharacterized protein</fullName>
    </submittedName>
</protein>
<gene>
    <name evidence="1" type="ORF">PXEA_LOCUS6480</name>
</gene>
<sequence>MKQFVLHQIGLMNLPPGWENDPELSARLYAATERLRPVGEWSMSSSWGRRLSGVQARHMIWPGGANVPPKGKPDRIRLRVATIKEIPFVIFSRTQIREINES</sequence>
<dbReference type="Proteomes" id="UP000784294">
    <property type="component" value="Unassembled WGS sequence"/>
</dbReference>
<proteinExistence type="predicted"/>
<name>A0A3S5BQ23_9PLAT</name>
<reference evidence="1" key="1">
    <citation type="submission" date="2018-11" db="EMBL/GenBank/DDBJ databases">
        <authorList>
            <consortium name="Pathogen Informatics"/>
        </authorList>
    </citation>
    <scope>NUCLEOTIDE SEQUENCE</scope>
</reference>
<dbReference type="OrthoDB" id="5984008at2759"/>
<keyword evidence="2" id="KW-1185">Reference proteome</keyword>
<evidence type="ECO:0000313" key="2">
    <source>
        <dbReference type="Proteomes" id="UP000784294"/>
    </source>
</evidence>
<organism evidence="1 2">
    <name type="scientific">Protopolystoma xenopodis</name>
    <dbReference type="NCBI Taxonomy" id="117903"/>
    <lineage>
        <taxon>Eukaryota</taxon>
        <taxon>Metazoa</taxon>
        <taxon>Spiralia</taxon>
        <taxon>Lophotrochozoa</taxon>
        <taxon>Platyhelminthes</taxon>
        <taxon>Monogenea</taxon>
        <taxon>Polyopisthocotylea</taxon>
        <taxon>Polystomatidea</taxon>
        <taxon>Polystomatidae</taxon>
        <taxon>Protopolystoma</taxon>
    </lineage>
</organism>
<comment type="caution">
    <text evidence="1">The sequence shown here is derived from an EMBL/GenBank/DDBJ whole genome shotgun (WGS) entry which is preliminary data.</text>
</comment>
<evidence type="ECO:0000313" key="1">
    <source>
        <dbReference type="EMBL" id="VEL13040.1"/>
    </source>
</evidence>